<dbReference type="GO" id="GO:0044550">
    <property type="term" value="P:secondary metabolite biosynthetic process"/>
    <property type="evidence" value="ECO:0007669"/>
    <property type="project" value="UniProtKB-ARBA"/>
</dbReference>
<dbReference type="GO" id="GO:0016787">
    <property type="term" value="F:hydrolase activity"/>
    <property type="evidence" value="ECO:0007669"/>
    <property type="project" value="UniProtKB-KW"/>
</dbReference>
<reference evidence="6 7" key="1">
    <citation type="journal article" date="2018" name="New Phytol.">
        <title>Phylogenomics of Endogonaceae and evolution of mycorrhizas within Mucoromycota.</title>
        <authorList>
            <person name="Chang Y."/>
            <person name="Desiro A."/>
            <person name="Na H."/>
            <person name="Sandor L."/>
            <person name="Lipzen A."/>
            <person name="Clum A."/>
            <person name="Barry K."/>
            <person name="Grigoriev I.V."/>
            <person name="Martin F.M."/>
            <person name="Stajich J.E."/>
            <person name="Smith M.E."/>
            <person name="Bonito G."/>
            <person name="Spatafora J.W."/>
        </authorList>
    </citation>
    <scope>NUCLEOTIDE SEQUENCE [LARGE SCALE GENOMIC DNA]</scope>
    <source>
        <strain evidence="6 7">GMNB39</strain>
    </source>
</reference>
<dbReference type="EMBL" id="RBNI01000369">
    <property type="protein sequence ID" value="RUP51878.1"/>
    <property type="molecule type" value="Genomic_DNA"/>
</dbReference>
<keyword evidence="4" id="KW-0862">Zinc</keyword>
<organism evidence="6 7">
    <name type="scientific">Jimgerdemannia flammicorona</name>
    <dbReference type="NCBI Taxonomy" id="994334"/>
    <lineage>
        <taxon>Eukaryota</taxon>
        <taxon>Fungi</taxon>
        <taxon>Fungi incertae sedis</taxon>
        <taxon>Mucoromycota</taxon>
        <taxon>Mucoromycotina</taxon>
        <taxon>Endogonomycetes</taxon>
        <taxon>Endogonales</taxon>
        <taxon>Endogonaceae</taxon>
        <taxon>Jimgerdemannia</taxon>
    </lineage>
</organism>
<feature type="domain" description="Metallo-beta-lactamase" evidence="5">
    <location>
        <begin position="48"/>
        <end position="224"/>
    </location>
</feature>
<dbReference type="InterPro" id="IPR036866">
    <property type="entry name" value="RibonucZ/Hydroxyglut_hydro"/>
</dbReference>
<dbReference type="Proteomes" id="UP000268093">
    <property type="component" value="Unassembled WGS sequence"/>
</dbReference>
<evidence type="ECO:0000256" key="2">
    <source>
        <dbReference type="ARBA" id="ARBA00022723"/>
    </source>
</evidence>
<proteinExistence type="inferred from homology"/>
<comment type="caution">
    <text evidence="6">The sequence shown here is derived from an EMBL/GenBank/DDBJ whole genome shotgun (WGS) entry which is preliminary data.</text>
</comment>
<dbReference type="FunFam" id="3.60.15.10:FF:000041">
    <property type="entry name" value="Metallo-beta-lactamase domain protein"/>
    <property type="match status" value="1"/>
</dbReference>
<dbReference type="InterPro" id="IPR047921">
    <property type="entry name" value="LACTB2-like_MBL-fold"/>
</dbReference>
<evidence type="ECO:0000256" key="4">
    <source>
        <dbReference type="ARBA" id="ARBA00022833"/>
    </source>
</evidence>
<evidence type="ECO:0000256" key="1">
    <source>
        <dbReference type="ARBA" id="ARBA00006759"/>
    </source>
</evidence>
<keyword evidence="7" id="KW-1185">Reference proteome</keyword>
<dbReference type="InterPro" id="IPR041516">
    <property type="entry name" value="LACTB2_WH"/>
</dbReference>
<dbReference type="InterPro" id="IPR001279">
    <property type="entry name" value="Metallo-B-lactamas"/>
</dbReference>
<dbReference type="InterPro" id="IPR050662">
    <property type="entry name" value="Sec-metab_biosynth-thioest"/>
</dbReference>
<name>A0A433DLW6_9FUNG</name>
<dbReference type="Gene3D" id="1.10.10.10">
    <property type="entry name" value="Winged helix-like DNA-binding domain superfamily/Winged helix DNA-binding domain"/>
    <property type="match status" value="1"/>
</dbReference>
<dbReference type="Pfam" id="PF17778">
    <property type="entry name" value="WHD_BLACT"/>
    <property type="match status" value="1"/>
</dbReference>
<sequence length="347" mass="39021">MPIVKFVFFENKRKTMTETLVSLPSFARLSERVWRILGLNPGKFTLQGTNTYLIGTGPRKLLLDCGEGRSEYISLLRTSLATLGANTTISDIIITHTHRDHWGGLEGILSTFPGPIRVHKYPWPANHLQSPVNVHTIPAQFDVIPLRDGQRIKPEGDDGTTLTVLYTPGHCEDHCCFLLEEENTLFTADCVLGQGTAVFNDLAEYVYGLKKLIDIVPGQLYPGHGPVIKDGVAKLTEYVRHREDREQEIIRVLKSGEAGYAWSAMEIVRVVYKGYPERLFAPAAAGVRLHLKKLMGEGKVVVRAGRISWQEGGHLENTEAVEVQEELVKEEEGVERWIWKRDNEARI</sequence>
<accession>A0A433DLW6</accession>
<keyword evidence="3" id="KW-0378">Hydrolase</keyword>
<dbReference type="SMART" id="SM00849">
    <property type="entry name" value="Lactamase_B"/>
    <property type="match status" value="1"/>
</dbReference>
<comment type="similarity">
    <text evidence="1">Belongs to the metallo-beta-lactamase superfamily. Glyoxalase II family.</text>
</comment>
<evidence type="ECO:0000256" key="3">
    <source>
        <dbReference type="ARBA" id="ARBA00022801"/>
    </source>
</evidence>
<dbReference type="OrthoDB" id="17458at2759"/>
<keyword evidence="2" id="KW-0479">Metal-binding</keyword>
<dbReference type="SUPFAM" id="SSF56281">
    <property type="entry name" value="Metallo-hydrolase/oxidoreductase"/>
    <property type="match status" value="1"/>
</dbReference>
<evidence type="ECO:0000313" key="7">
    <source>
        <dbReference type="Proteomes" id="UP000268093"/>
    </source>
</evidence>
<dbReference type="Pfam" id="PF00753">
    <property type="entry name" value="Lactamase_B"/>
    <property type="match status" value="1"/>
</dbReference>
<evidence type="ECO:0000259" key="5">
    <source>
        <dbReference type="SMART" id="SM00849"/>
    </source>
</evidence>
<dbReference type="PANTHER" id="PTHR23131">
    <property type="entry name" value="ENDORIBONUCLEASE LACTB2"/>
    <property type="match status" value="1"/>
</dbReference>
<dbReference type="InterPro" id="IPR036388">
    <property type="entry name" value="WH-like_DNA-bd_sf"/>
</dbReference>
<evidence type="ECO:0000313" key="6">
    <source>
        <dbReference type="EMBL" id="RUP51878.1"/>
    </source>
</evidence>
<dbReference type="AlphaFoldDB" id="A0A433DLW6"/>
<dbReference type="Gene3D" id="3.60.15.10">
    <property type="entry name" value="Ribonuclease Z/Hydroxyacylglutathione hydrolase-like"/>
    <property type="match status" value="1"/>
</dbReference>
<dbReference type="CDD" id="cd07722">
    <property type="entry name" value="LACTB2-like_MBL-fold"/>
    <property type="match status" value="1"/>
</dbReference>
<dbReference type="GO" id="GO:0046872">
    <property type="term" value="F:metal ion binding"/>
    <property type="evidence" value="ECO:0007669"/>
    <property type="project" value="UniProtKB-KW"/>
</dbReference>
<protein>
    <recommendedName>
        <fullName evidence="5">Metallo-beta-lactamase domain-containing protein</fullName>
    </recommendedName>
</protein>
<dbReference type="PANTHER" id="PTHR23131:SF0">
    <property type="entry name" value="ENDORIBONUCLEASE LACTB2"/>
    <property type="match status" value="1"/>
</dbReference>
<gene>
    <name evidence="6" type="ORF">BC936DRAFT_144933</name>
</gene>